<sequence length="214" mass="22943">MANKLGEFTKGIIKENPTYVQVLGMCPTLATTTSAKNGFGMGLAATAVLVMSNIVISAIRKTVPEKIRIPIFITVIATFVTIVDLVMHAYTYSLWKTLGLFIPLIVVNCIIMGRAEAYASKHGVVDSLLDGLGMGVGFTLSLTLLGSVRELLGNGTIFDIPVWGKAFNMFAMILPPGAYLTLGLFAALFAAIGISREEKAKKKAQQSQKVGEQK</sequence>
<comment type="function">
    <text evidence="8">Part of a membrane-bound complex that couples electron transfer with translocation of ions across the membrane.</text>
</comment>
<dbReference type="PANTHER" id="PTHR30586:SF0">
    <property type="entry name" value="ION-TRANSLOCATING OXIDOREDUCTASE COMPLEX SUBUNIT E"/>
    <property type="match status" value="1"/>
</dbReference>
<feature type="transmembrane region" description="Helical" evidence="8">
    <location>
        <begin position="166"/>
        <end position="194"/>
    </location>
</feature>
<dbReference type="InterPro" id="IPR010968">
    <property type="entry name" value="RnfE"/>
</dbReference>
<dbReference type="AlphaFoldDB" id="A0A1E3G3R2"/>
<evidence type="ECO:0000256" key="8">
    <source>
        <dbReference type="HAMAP-Rule" id="MF_00478"/>
    </source>
</evidence>
<keyword evidence="3 8" id="KW-0812">Transmembrane</keyword>
<evidence type="ECO:0000256" key="1">
    <source>
        <dbReference type="ARBA" id="ARBA00004127"/>
    </source>
</evidence>
<dbReference type="HAMAP" id="MF_00478">
    <property type="entry name" value="RsxE_RnfE"/>
    <property type="match status" value="1"/>
</dbReference>
<dbReference type="InterPro" id="IPR003667">
    <property type="entry name" value="NqrDE/RnfAE"/>
</dbReference>
<organism evidence="9 10">
    <name type="scientific">Fervidobacterium thailandense</name>
    <dbReference type="NCBI Taxonomy" id="1008305"/>
    <lineage>
        <taxon>Bacteria</taxon>
        <taxon>Thermotogati</taxon>
        <taxon>Thermotogota</taxon>
        <taxon>Thermotogae</taxon>
        <taxon>Thermotogales</taxon>
        <taxon>Fervidobacteriaceae</taxon>
        <taxon>Fervidobacterium</taxon>
    </lineage>
</organism>
<dbReference type="PIRSF" id="PIRSF006102">
    <property type="entry name" value="NQR_DE"/>
    <property type="match status" value="1"/>
</dbReference>
<keyword evidence="7 8" id="KW-0472">Membrane</keyword>
<dbReference type="NCBIfam" id="NF009070">
    <property type="entry name" value="PRK12405.1"/>
    <property type="match status" value="1"/>
</dbReference>
<keyword evidence="5 8" id="KW-0249">Electron transport</keyword>
<keyword evidence="6 8" id="KW-1133">Transmembrane helix</keyword>
<keyword evidence="4 8" id="KW-1278">Translocase</keyword>
<name>A0A1E3G3R2_9BACT</name>
<reference evidence="10" key="1">
    <citation type="submission" date="2016-04" db="EMBL/GenBank/DDBJ databases">
        <title>The genome sequence project of a novel Fervidobacterium isolate from a hot spring in Thailand.</title>
        <authorList>
            <person name="Gonzalez J.M."/>
            <person name="Cuecas A."/>
            <person name="Kanoksilapatham W."/>
        </authorList>
    </citation>
    <scope>NUCLEOTIDE SEQUENCE [LARGE SCALE GENOMIC DNA]</scope>
    <source>
        <strain evidence="10">FC2004</strain>
    </source>
</reference>
<protein>
    <recommendedName>
        <fullName evidence="8">Ion-translocating oxidoreductase complex subunit E</fullName>
        <ecNumber evidence="8">7.-.-.-</ecNumber>
    </recommendedName>
    <alternativeName>
        <fullName evidence="8">Rnf electron transport complex subunit E</fullName>
    </alternativeName>
</protein>
<comment type="subunit">
    <text evidence="8">The complex is composed of six subunits: RnfA, RnfB, RnfC, RnfD, RnfE and RnfG.</text>
</comment>
<dbReference type="PANTHER" id="PTHR30586">
    <property type="entry name" value="ELECTRON TRANSPORT COMPLEX PROTEIN RNFE"/>
    <property type="match status" value="1"/>
</dbReference>
<evidence type="ECO:0000256" key="5">
    <source>
        <dbReference type="ARBA" id="ARBA00022982"/>
    </source>
</evidence>
<keyword evidence="10" id="KW-1185">Reference proteome</keyword>
<dbReference type="GO" id="GO:0012505">
    <property type="term" value="C:endomembrane system"/>
    <property type="evidence" value="ECO:0007669"/>
    <property type="project" value="UniProtKB-SubCell"/>
</dbReference>
<comment type="similarity">
    <text evidence="8">Belongs to the NqrDE/RnfAE family.</text>
</comment>
<keyword evidence="2 8" id="KW-0813">Transport</keyword>
<evidence type="ECO:0000256" key="3">
    <source>
        <dbReference type="ARBA" id="ARBA00022692"/>
    </source>
</evidence>
<comment type="caution">
    <text evidence="9">The sequence shown here is derived from an EMBL/GenBank/DDBJ whole genome shotgun (WGS) entry which is preliminary data.</text>
</comment>
<dbReference type="OrthoDB" id="9790976at2"/>
<dbReference type="STRING" id="1008305.A4H02_03280"/>
<keyword evidence="8" id="KW-1003">Cell membrane</keyword>
<evidence type="ECO:0000313" key="10">
    <source>
        <dbReference type="Proteomes" id="UP000094570"/>
    </source>
</evidence>
<dbReference type="RefSeq" id="WP_069292736.1">
    <property type="nucleotide sequence ID" value="NZ_CP140110.1"/>
</dbReference>
<dbReference type="GO" id="GO:0022900">
    <property type="term" value="P:electron transport chain"/>
    <property type="evidence" value="ECO:0007669"/>
    <property type="project" value="UniProtKB-UniRule"/>
</dbReference>
<dbReference type="EC" id="7.-.-.-" evidence="8"/>
<feature type="transmembrane region" description="Helical" evidence="8">
    <location>
        <begin position="127"/>
        <end position="146"/>
    </location>
</feature>
<dbReference type="Pfam" id="PF02508">
    <property type="entry name" value="Rnf-Nqr"/>
    <property type="match status" value="1"/>
</dbReference>
<evidence type="ECO:0000313" key="9">
    <source>
        <dbReference type="EMBL" id="ODN30897.1"/>
    </source>
</evidence>
<dbReference type="GO" id="GO:0005886">
    <property type="term" value="C:plasma membrane"/>
    <property type="evidence" value="ECO:0007669"/>
    <property type="project" value="UniProtKB-SubCell"/>
</dbReference>
<gene>
    <name evidence="8" type="primary">rnfE</name>
    <name evidence="9" type="ORF">A4H02_03280</name>
</gene>
<feature type="transmembrane region" description="Helical" evidence="8">
    <location>
        <begin position="71"/>
        <end position="91"/>
    </location>
</feature>
<dbReference type="EMBL" id="LWAF01000003">
    <property type="protein sequence ID" value="ODN30897.1"/>
    <property type="molecule type" value="Genomic_DNA"/>
</dbReference>
<dbReference type="NCBIfam" id="TIGR01948">
    <property type="entry name" value="rnfE"/>
    <property type="match status" value="1"/>
</dbReference>
<feature type="transmembrane region" description="Helical" evidence="8">
    <location>
        <begin position="97"/>
        <end position="115"/>
    </location>
</feature>
<feature type="transmembrane region" description="Helical" evidence="8">
    <location>
        <begin position="39"/>
        <end position="59"/>
    </location>
</feature>
<comment type="subcellular location">
    <subcellularLocation>
        <location evidence="8">Cell membrane</location>
        <topology evidence="8">Multi-pass membrane protein</topology>
    </subcellularLocation>
    <subcellularLocation>
        <location evidence="1">Endomembrane system</location>
        <topology evidence="1">Multi-pass membrane protein</topology>
    </subcellularLocation>
</comment>
<evidence type="ECO:0000256" key="6">
    <source>
        <dbReference type="ARBA" id="ARBA00022989"/>
    </source>
</evidence>
<dbReference type="Proteomes" id="UP000094570">
    <property type="component" value="Unassembled WGS sequence"/>
</dbReference>
<accession>A0A1E3G3R2</accession>
<evidence type="ECO:0000256" key="7">
    <source>
        <dbReference type="ARBA" id="ARBA00023136"/>
    </source>
</evidence>
<proteinExistence type="inferred from homology"/>
<evidence type="ECO:0000256" key="2">
    <source>
        <dbReference type="ARBA" id="ARBA00022448"/>
    </source>
</evidence>
<evidence type="ECO:0000256" key="4">
    <source>
        <dbReference type="ARBA" id="ARBA00022967"/>
    </source>
</evidence>